<evidence type="ECO:0000313" key="1">
    <source>
        <dbReference type="EMBL" id="KAF3521713.1"/>
    </source>
</evidence>
<evidence type="ECO:0000313" key="2">
    <source>
        <dbReference type="Proteomes" id="UP000712600"/>
    </source>
</evidence>
<dbReference type="EMBL" id="QGKX02001347">
    <property type="protein sequence ID" value="KAF3521713.1"/>
    <property type="molecule type" value="Genomic_DNA"/>
</dbReference>
<proteinExistence type="predicted"/>
<reference evidence="1" key="1">
    <citation type="submission" date="2019-12" db="EMBL/GenBank/DDBJ databases">
        <title>Genome sequencing and annotation of Brassica cretica.</title>
        <authorList>
            <person name="Studholme D.J."/>
            <person name="Sarris P."/>
        </authorList>
    </citation>
    <scope>NUCLEOTIDE SEQUENCE</scope>
    <source>
        <strain evidence="1">PFS-109/04</strain>
        <tissue evidence="1">Leaf</tissue>
    </source>
</reference>
<dbReference type="Proteomes" id="UP000712600">
    <property type="component" value="Unassembled WGS sequence"/>
</dbReference>
<accession>A0A8S9PDY6</accession>
<name>A0A8S9PDY6_BRACR</name>
<dbReference type="AlphaFoldDB" id="A0A8S9PDY6"/>
<sequence>MHYSSLLAQPPLEKLPLHESRVDRPVADSGESVAVVTGCLPLNLFCLFPFSVLPPSSALCPTDIPSVVVSLPWPASLLGDLARSAFSVGRLCFGGGAPVIVDSFGVCSGSQCLSLVRVNVVLGCCSLPSSSFPVTASVASISAVRVLVLWFLPCGVSSFYRAGSGGSGGREEQRWLFAVIGAWGFDRFWFVGFRRFGAAPLSSAASSEFSLVSFLSAGGRASW</sequence>
<protein>
    <submittedName>
        <fullName evidence="1">Uncharacterized protein</fullName>
    </submittedName>
</protein>
<organism evidence="1 2">
    <name type="scientific">Brassica cretica</name>
    <name type="common">Mustard</name>
    <dbReference type="NCBI Taxonomy" id="69181"/>
    <lineage>
        <taxon>Eukaryota</taxon>
        <taxon>Viridiplantae</taxon>
        <taxon>Streptophyta</taxon>
        <taxon>Embryophyta</taxon>
        <taxon>Tracheophyta</taxon>
        <taxon>Spermatophyta</taxon>
        <taxon>Magnoliopsida</taxon>
        <taxon>eudicotyledons</taxon>
        <taxon>Gunneridae</taxon>
        <taxon>Pentapetalae</taxon>
        <taxon>rosids</taxon>
        <taxon>malvids</taxon>
        <taxon>Brassicales</taxon>
        <taxon>Brassicaceae</taxon>
        <taxon>Brassiceae</taxon>
        <taxon>Brassica</taxon>
    </lineage>
</organism>
<comment type="caution">
    <text evidence="1">The sequence shown here is derived from an EMBL/GenBank/DDBJ whole genome shotgun (WGS) entry which is preliminary data.</text>
</comment>
<gene>
    <name evidence="1" type="ORF">F2Q69_00050165</name>
</gene>